<evidence type="ECO:0000313" key="2">
    <source>
        <dbReference type="EMBL" id="SNQ50139.1"/>
    </source>
</evidence>
<name>A0A2I2KWU9_9ACTN</name>
<organism evidence="2 3">
    <name type="scientific">Frankia canadensis</name>
    <dbReference type="NCBI Taxonomy" id="1836972"/>
    <lineage>
        <taxon>Bacteria</taxon>
        <taxon>Bacillati</taxon>
        <taxon>Actinomycetota</taxon>
        <taxon>Actinomycetes</taxon>
        <taxon>Frankiales</taxon>
        <taxon>Frankiaceae</taxon>
        <taxon>Frankia</taxon>
    </lineage>
</organism>
<evidence type="ECO:0000313" key="3">
    <source>
        <dbReference type="Proteomes" id="UP000234331"/>
    </source>
</evidence>
<evidence type="ECO:0000256" key="1">
    <source>
        <dbReference type="SAM" id="MobiDB-lite"/>
    </source>
</evidence>
<reference evidence="2 3" key="1">
    <citation type="submission" date="2017-06" db="EMBL/GenBank/DDBJ databases">
        <authorList>
            <person name="Kim H.J."/>
            <person name="Triplett B.A."/>
        </authorList>
    </citation>
    <scope>NUCLEOTIDE SEQUENCE [LARGE SCALE GENOMIC DNA]</scope>
    <source>
        <strain evidence="2">FRACA_ARgP5</strain>
    </source>
</reference>
<feature type="region of interest" description="Disordered" evidence="1">
    <location>
        <begin position="1"/>
        <end position="23"/>
    </location>
</feature>
<dbReference type="Proteomes" id="UP000234331">
    <property type="component" value="Unassembled WGS sequence"/>
</dbReference>
<keyword evidence="3" id="KW-1185">Reference proteome</keyword>
<sequence>MSVSDTATAASDNAGPRWSTSHRCRLRSNAVGVPPRRKTATVSAISATPDEAATSRRVLPYLSGRAAGGRIDPSGVARIGGPPDARVAGRRCRHGGSWTESLRGPACEDRPCSSPGPAASDPRRRALSRHIVLT</sequence>
<dbReference type="EMBL" id="FZMO01000346">
    <property type="protein sequence ID" value="SNQ50139.1"/>
    <property type="molecule type" value="Genomic_DNA"/>
</dbReference>
<proteinExistence type="predicted"/>
<dbReference type="AlphaFoldDB" id="A0A2I2KWU9"/>
<feature type="region of interest" description="Disordered" evidence="1">
    <location>
        <begin position="65"/>
        <end position="134"/>
    </location>
</feature>
<protein>
    <submittedName>
        <fullName evidence="2">Uncharacterized protein</fullName>
    </submittedName>
</protein>
<feature type="compositionally biased region" description="Polar residues" evidence="1">
    <location>
        <begin position="1"/>
        <end position="11"/>
    </location>
</feature>
<accession>A0A2I2KWU9</accession>
<gene>
    <name evidence="2" type="ORF">FRACA_410013</name>
</gene>